<feature type="domain" description="Myosin motor" evidence="7">
    <location>
        <begin position="1"/>
        <end position="159"/>
    </location>
</feature>
<gene>
    <name evidence="8" type="ORF">MAR_031679</name>
</gene>
<accession>A0ABY7F4L1</accession>
<comment type="similarity">
    <text evidence="6">Belongs to the TRAFAC class myosin-kinesin ATPase superfamily. Myosin family.</text>
</comment>
<evidence type="ECO:0000259" key="7">
    <source>
        <dbReference type="PROSITE" id="PS51456"/>
    </source>
</evidence>
<keyword evidence="9" id="KW-1185">Reference proteome</keyword>
<dbReference type="InterPro" id="IPR025662">
    <property type="entry name" value="Sigma_54_int_dom_ATP-bd_1"/>
</dbReference>
<dbReference type="PANTHER" id="PTHR13140:SF550">
    <property type="entry name" value="MYOSIN-IIIB ISOFORM X1"/>
    <property type="match status" value="1"/>
</dbReference>
<evidence type="ECO:0000256" key="5">
    <source>
        <dbReference type="ARBA" id="ARBA00023203"/>
    </source>
</evidence>
<evidence type="ECO:0000256" key="4">
    <source>
        <dbReference type="ARBA" id="ARBA00023175"/>
    </source>
</evidence>
<sequence length="159" mass="17376">IGQMYGRAKTLSELPPHVYALGSRAFHSLQRGDGNHALLVSGQSGAGKTEITKMLVAQVARLSQWTGEYFLQEKIIEVNPVLEAFGNASTVLNSNSSRFGKLIELIFSEGGELMGGMFIELFFEGGELIIREPIFITHGELMGGMFIEPIFITHGELMG</sequence>
<keyword evidence="2 6" id="KW-0067">ATP-binding</keyword>
<keyword evidence="3 6" id="KW-0518">Myosin</keyword>
<evidence type="ECO:0000313" key="8">
    <source>
        <dbReference type="EMBL" id="WAR17085.1"/>
    </source>
</evidence>
<dbReference type="Proteomes" id="UP001164746">
    <property type="component" value="Chromosome 10"/>
</dbReference>
<feature type="non-terminal residue" evidence="8">
    <location>
        <position position="1"/>
    </location>
</feature>
<keyword evidence="1 6" id="KW-0547">Nucleotide-binding</keyword>
<dbReference type="InterPro" id="IPR036961">
    <property type="entry name" value="Kinesin_motor_dom_sf"/>
</dbReference>
<dbReference type="PANTHER" id="PTHR13140">
    <property type="entry name" value="MYOSIN"/>
    <property type="match status" value="1"/>
</dbReference>
<comment type="caution">
    <text evidence="6">Lacks conserved residue(s) required for the propagation of feature annotation.</text>
</comment>
<reference evidence="8" key="1">
    <citation type="submission" date="2022-11" db="EMBL/GenBank/DDBJ databases">
        <title>Centuries of genome instability and evolution in soft-shell clam transmissible cancer (bioRxiv).</title>
        <authorList>
            <person name="Hart S.F.M."/>
            <person name="Yonemitsu M.A."/>
            <person name="Giersch R.M."/>
            <person name="Beal B.F."/>
            <person name="Arriagada G."/>
            <person name="Davis B.W."/>
            <person name="Ostrander E.A."/>
            <person name="Goff S.P."/>
            <person name="Metzger M.J."/>
        </authorList>
    </citation>
    <scope>NUCLEOTIDE SEQUENCE</scope>
    <source>
        <strain evidence="8">MELC-2E11</strain>
        <tissue evidence="8">Siphon/mantle</tissue>
    </source>
</reference>
<evidence type="ECO:0000256" key="2">
    <source>
        <dbReference type="ARBA" id="ARBA00022840"/>
    </source>
</evidence>
<evidence type="ECO:0000313" key="9">
    <source>
        <dbReference type="Proteomes" id="UP001164746"/>
    </source>
</evidence>
<dbReference type="PROSITE" id="PS00675">
    <property type="entry name" value="SIGMA54_INTERACT_1"/>
    <property type="match status" value="1"/>
</dbReference>
<proteinExistence type="inferred from homology"/>
<protein>
    <submittedName>
        <fullName evidence="8">HUM6-like protein</fullName>
    </submittedName>
</protein>
<dbReference type="Gene3D" id="3.40.850.10">
    <property type="entry name" value="Kinesin motor domain"/>
    <property type="match status" value="1"/>
</dbReference>
<name>A0ABY7F4L1_MYAAR</name>
<dbReference type="InterPro" id="IPR001609">
    <property type="entry name" value="Myosin_head_motor_dom-like"/>
</dbReference>
<keyword evidence="5 6" id="KW-0009">Actin-binding</keyword>
<feature type="binding site" evidence="6">
    <location>
        <begin position="42"/>
        <end position="49"/>
    </location>
    <ligand>
        <name>ATP</name>
        <dbReference type="ChEBI" id="CHEBI:30616"/>
    </ligand>
</feature>
<dbReference type="Pfam" id="PF00063">
    <property type="entry name" value="Myosin_head"/>
    <property type="match status" value="1"/>
</dbReference>
<evidence type="ECO:0000256" key="3">
    <source>
        <dbReference type="ARBA" id="ARBA00023123"/>
    </source>
</evidence>
<keyword evidence="4 6" id="KW-0505">Motor protein</keyword>
<organism evidence="8 9">
    <name type="scientific">Mya arenaria</name>
    <name type="common">Soft-shell clam</name>
    <dbReference type="NCBI Taxonomy" id="6604"/>
    <lineage>
        <taxon>Eukaryota</taxon>
        <taxon>Metazoa</taxon>
        <taxon>Spiralia</taxon>
        <taxon>Lophotrochozoa</taxon>
        <taxon>Mollusca</taxon>
        <taxon>Bivalvia</taxon>
        <taxon>Autobranchia</taxon>
        <taxon>Heteroconchia</taxon>
        <taxon>Euheterodonta</taxon>
        <taxon>Imparidentia</taxon>
        <taxon>Neoheterodontei</taxon>
        <taxon>Myida</taxon>
        <taxon>Myoidea</taxon>
        <taxon>Myidae</taxon>
        <taxon>Mya</taxon>
    </lineage>
</organism>
<feature type="non-terminal residue" evidence="8">
    <location>
        <position position="159"/>
    </location>
</feature>
<dbReference type="EMBL" id="CP111021">
    <property type="protein sequence ID" value="WAR17085.1"/>
    <property type="molecule type" value="Genomic_DNA"/>
</dbReference>
<dbReference type="PRINTS" id="PR00193">
    <property type="entry name" value="MYOSINHEAVY"/>
</dbReference>
<dbReference type="PROSITE" id="PS51456">
    <property type="entry name" value="MYOSIN_MOTOR"/>
    <property type="match status" value="1"/>
</dbReference>
<dbReference type="InterPro" id="IPR027417">
    <property type="entry name" value="P-loop_NTPase"/>
</dbReference>
<evidence type="ECO:0000256" key="6">
    <source>
        <dbReference type="PROSITE-ProRule" id="PRU00782"/>
    </source>
</evidence>
<evidence type="ECO:0000256" key="1">
    <source>
        <dbReference type="ARBA" id="ARBA00022741"/>
    </source>
</evidence>
<dbReference type="SUPFAM" id="SSF52540">
    <property type="entry name" value="P-loop containing nucleoside triphosphate hydrolases"/>
    <property type="match status" value="1"/>
</dbReference>